<reference evidence="1" key="1">
    <citation type="submission" date="2018-09" db="EMBL/GenBank/DDBJ databases">
        <title>Genome sequencing and analysis.</title>
        <authorList>
            <person name="Huang Y.-T."/>
        </authorList>
    </citation>
    <scope>NUCLEOTIDE SEQUENCE</scope>
    <source>
        <strain evidence="1">HIDE</strain>
    </source>
</reference>
<dbReference type="EMBL" id="CP032664">
    <property type="protein sequence ID" value="QQO84125.1"/>
    <property type="molecule type" value="Genomic_DNA"/>
</dbReference>
<organism evidence="1">
    <name type="scientific">Shewanella algae</name>
    <dbReference type="NCBI Taxonomy" id="38313"/>
    <lineage>
        <taxon>Bacteria</taxon>
        <taxon>Pseudomonadati</taxon>
        <taxon>Pseudomonadota</taxon>
        <taxon>Gammaproteobacteria</taxon>
        <taxon>Alteromonadales</taxon>
        <taxon>Shewanellaceae</taxon>
        <taxon>Shewanella</taxon>
    </lineage>
</organism>
<dbReference type="RefSeq" id="WP_221050336.1">
    <property type="nucleotide sequence ID" value="NZ_CP032664.1"/>
</dbReference>
<proteinExistence type="predicted"/>
<sequence length="85" mass="9198">MASQIVTVQGDDWTQLSAAEKGCFENQAGATLLYWVSDVKPDAAQTVGHNLRHLGDVGFQVNTSLSMKVWGRTLSNAGNVIVTEY</sequence>
<name>A0A7T8IPR8_9GAMM</name>
<accession>A0A7T8IPR8</accession>
<dbReference type="AlphaFoldDB" id="A0A7T8IPR8"/>
<evidence type="ECO:0000313" key="1">
    <source>
        <dbReference type="EMBL" id="QQO84125.1"/>
    </source>
</evidence>
<gene>
    <name evidence="1" type="ORF">D7032_13245</name>
</gene>
<protein>
    <submittedName>
        <fullName evidence="1">Uncharacterized protein</fullName>
    </submittedName>
</protein>